<reference evidence="1" key="2">
    <citation type="journal article" date="2015" name="Fish Shellfish Immunol.">
        <title>Early steps in the European eel (Anguilla anguilla)-Vibrio vulnificus interaction in the gills: Role of the RtxA13 toxin.</title>
        <authorList>
            <person name="Callol A."/>
            <person name="Pajuelo D."/>
            <person name="Ebbesson L."/>
            <person name="Teles M."/>
            <person name="MacKenzie S."/>
            <person name="Amaro C."/>
        </authorList>
    </citation>
    <scope>NUCLEOTIDE SEQUENCE</scope>
</reference>
<reference evidence="1" key="1">
    <citation type="submission" date="2014-11" db="EMBL/GenBank/DDBJ databases">
        <authorList>
            <person name="Amaro Gonzalez C."/>
        </authorList>
    </citation>
    <scope>NUCLEOTIDE SEQUENCE</scope>
</reference>
<organism evidence="1">
    <name type="scientific">Anguilla anguilla</name>
    <name type="common">European freshwater eel</name>
    <name type="synonym">Muraena anguilla</name>
    <dbReference type="NCBI Taxonomy" id="7936"/>
    <lineage>
        <taxon>Eukaryota</taxon>
        <taxon>Metazoa</taxon>
        <taxon>Chordata</taxon>
        <taxon>Craniata</taxon>
        <taxon>Vertebrata</taxon>
        <taxon>Euteleostomi</taxon>
        <taxon>Actinopterygii</taxon>
        <taxon>Neopterygii</taxon>
        <taxon>Teleostei</taxon>
        <taxon>Anguilliformes</taxon>
        <taxon>Anguillidae</taxon>
        <taxon>Anguilla</taxon>
    </lineage>
</organism>
<accession>A0A0E9RSP6</accession>
<protein>
    <submittedName>
        <fullName evidence="1">Uncharacterized protein</fullName>
    </submittedName>
</protein>
<evidence type="ECO:0000313" key="1">
    <source>
        <dbReference type="EMBL" id="JAH31273.1"/>
    </source>
</evidence>
<proteinExistence type="predicted"/>
<dbReference type="EMBL" id="GBXM01077304">
    <property type="protein sequence ID" value="JAH31273.1"/>
    <property type="molecule type" value="Transcribed_RNA"/>
</dbReference>
<name>A0A0E9RSP6_ANGAN</name>
<sequence length="69" mass="7901">MWCLQRGYCSVFVKSIRMTSVRNGRFLLSPFRFRLAVALSVRPRPCRSIAVYFRYPSASLPLQPSEGCA</sequence>
<dbReference type="AlphaFoldDB" id="A0A0E9RSP6"/>